<feature type="domain" description="SUEL-type lectin" evidence="4">
    <location>
        <begin position="150"/>
        <end position="239"/>
    </location>
</feature>
<keyword evidence="1" id="KW-0348">Hemagglutinin</keyword>
<evidence type="ECO:0000259" key="4">
    <source>
        <dbReference type="PROSITE" id="PS50228"/>
    </source>
</evidence>
<dbReference type="Proteomes" id="UP000242638">
    <property type="component" value="Unassembled WGS sequence"/>
</dbReference>
<dbReference type="CDD" id="cd22835">
    <property type="entry name" value="Gal_Rha_Lectin_SML_rpt2"/>
    <property type="match status" value="1"/>
</dbReference>
<evidence type="ECO:0000256" key="1">
    <source>
        <dbReference type="ARBA" id="ARBA00022546"/>
    </source>
</evidence>
<reference evidence="5" key="2">
    <citation type="submission" date="2025-08" db="UniProtKB">
        <authorList>
            <consortium name="Ensembl"/>
        </authorList>
    </citation>
    <scope>IDENTIFICATION</scope>
    <source>
        <strain evidence="5">Guanapo</strain>
    </source>
</reference>
<dbReference type="Gene3D" id="2.60.120.740">
    <property type="match status" value="2"/>
</dbReference>
<dbReference type="GO" id="GO:0030246">
    <property type="term" value="F:carbohydrate binding"/>
    <property type="evidence" value="ECO:0007669"/>
    <property type="project" value="UniProtKB-KW"/>
</dbReference>
<organism evidence="5 6">
    <name type="scientific">Poecilia reticulata</name>
    <name type="common">Guppy</name>
    <name type="synonym">Acanthophacelus reticulatus</name>
    <dbReference type="NCBI Taxonomy" id="8081"/>
    <lineage>
        <taxon>Eukaryota</taxon>
        <taxon>Metazoa</taxon>
        <taxon>Chordata</taxon>
        <taxon>Craniata</taxon>
        <taxon>Vertebrata</taxon>
        <taxon>Euteleostomi</taxon>
        <taxon>Actinopterygii</taxon>
        <taxon>Neopterygii</taxon>
        <taxon>Teleostei</taxon>
        <taxon>Neoteleostei</taxon>
        <taxon>Acanthomorphata</taxon>
        <taxon>Ovalentaria</taxon>
        <taxon>Atherinomorphae</taxon>
        <taxon>Cyprinodontiformes</taxon>
        <taxon>Poeciliidae</taxon>
        <taxon>Poeciliinae</taxon>
        <taxon>Poecilia</taxon>
    </lineage>
</organism>
<dbReference type="InterPro" id="IPR043159">
    <property type="entry name" value="Lectin_gal-bd_sf"/>
</dbReference>
<evidence type="ECO:0000256" key="2">
    <source>
        <dbReference type="ARBA" id="ARBA00022734"/>
    </source>
</evidence>
<name>A0A3P9N400_POERE</name>
<reference evidence="5" key="3">
    <citation type="submission" date="2025-09" db="UniProtKB">
        <authorList>
            <consortium name="Ensembl"/>
        </authorList>
    </citation>
    <scope>IDENTIFICATION</scope>
    <source>
        <strain evidence="5">Guanapo</strain>
    </source>
</reference>
<dbReference type="AlphaFoldDB" id="A0A3P9N400"/>
<keyword evidence="2" id="KW-0430">Lectin</keyword>
<dbReference type="PROSITE" id="PS50228">
    <property type="entry name" value="SUEL_LECTIN"/>
    <property type="match status" value="2"/>
</dbReference>
<reference evidence="6" key="1">
    <citation type="submission" date="2013-11" db="EMBL/GenBank/DDBJ databases">
        <title>The genomic landscape of the Guanapo guppy.</title>
        <authorList>
            <person name="Kuenstner A."/>
            <person name="Dreyer C."/>
        </authorList>
    </citation>
    <scope>NUCLEOTIDE SEQUENCE</scope>
    <source>
        <strain evidence="6">Guanapo</strain>
    </source>
</reference>
<dbReference type="GeneTree" id="ENSGT00940000154285"/>
<dbReference type="FunFam" id="2.60.120.740:FF:000003">
    <property type="entry name" value="Protein eva-1 homolog C"/>
    <property type="match status" value="1"/>
</dbReference>
<evidence type="ECO:0000313" key="5">
    <source>
        <dbReference type="Ensembl" id="ENSPREP00000004326.1"/>
    </source>
</evidence>
<sequence>MLYISNKLISFSDALKLASVSLRSSCPLQRPAFSTSSQQNVSLCCVQPFLGEKPSRLHFYQVLADCLIAVQSVLYGREDRETCSEFRPDNQLTNTKCSQKGSLDTLKARCDGKKVCEVNAGVFHTSDPCYGIYKYVDTTYSCFPAVRTVACEQSLLNLQCDEGQIISVIGAFYGRSDPTTCSFQRPAAQVQKTDCLRPSGEVAASCNGKTSCSVKASNSVFGDPCVGTYKYLEVAHTCESEWDKTTGFYCDGDKEVAFPFI</sequence>
<keyword evidence="6" id="KW-1185">Reference proteome</keyword>
<evidence type="ECO:0000313" key="6">
    <source>
        <dbReference type="Proteomes" id="UP000242638"/>
    </source>
</evidence>
<feature type="domain" description="SUEL-type lectin" evidence="4">
    <location>
        <begin position="67"/>
        <end position="143"/>
    </location>
</feature>
<dbReference type="Bgee" id="ENSPREG00000003020">
    <property type="expression patterns" value="Expressed in head and 1 other cell type or tissue"/>
</dbReference>
<dbReference type="InterPro" id="IPR000922">
    <property type="entry name" value="Lectin_gal-bd_dom"/>
</dbReference>
<keyword evidence="3" id="KW-0677">Repeat</keyword>
<dbReference type="PANTHER" id="PTHR46780">
    <property type="entry name" value="PROTEIN EVA-1"/>
    <property type="match status" value="1"/>
</dbReference>
<evidence type="ECO:0000256" key="3">
    <source>
        <dbReference type="ARBA" id="ARBA00022737"/>
    </source>
</evidence>
<dbReference type="Pfam" id="PF02140">
    <property type="entry name" value="SUEL_Lectin"/>
    <property type="match status" value="2"/>
</dbReference>
<accession>A0A3P9N400</accession>
<protein>
    <submittedName>
        <fullName evidence="5">L-rhamnose-binding lectin CSL2-like</fullName>
    </submittedName>
</protein>
<proteinExistence type="predicted"/>
<dbReference type="Ensembl" id="ENSPRET00000004386.1">
    <property type="protein sequence ID" value="ENSPREP00000004326.1"/>
    <property type="gene ID" value="ENSPREG00000003020.1"/>
</dbReference>